<evidence type="ECO:0000256" key="4">
    <source>
        <dbReference type="ARBA" id="ARBA00022989"/>
    </source>
</evidence>
<comment type="caution">
    <text evidence="8">The sequence shown here is derived from an EMBL/GenBank/DDBJ whole genome shotgun (WGS) entry which is preliminary data.</text>
</comment>
<evidence type="ECO:0000313" key="9">
    <source>
        <dbReference type="Proteomes" id="UP000753961"/>
    </source>
</evidence>
<dbReference type="Proteomes" id="UP000753961">
    <property type="component" value="Unassembled WGS sequence"/>
</dbReference>
<dbReference type="InterPro" id="IPR005331">
    <property type="entry name" value="Sulfotransferase"/>
</dbReference>
<comment type="subcellular location">
    <subcellularLocation>
        <location evidence="1">Golgi apparatus membrane</location>
        <topology evidence="1">Single-pass type II membrane protein</topology>
    </subcellularLocation>
</comment>
<dbReference type="Gene3D" id="3.40.50.300">
    <property type="entry name" value="P-loop containing nucleotide triphosphate hydrolases"/>
    <property type="match status" value="1"/>
</dbReference>
<evidence type="ECO:0000256" key="5">
    <source>
        <dbReference type="ARBA" id="ARBA00023034"/>
    </source>
</evidence>
<protein>
    <submittedName>
        <fullName evidence="8">Sulfotransferase family protein</fullName>
    </submittedName>
</protein>
<evidence type="ECO:0000256" key="3">
    <source>
        <dbReference type="ARBA" id="ARBA00022692"/>
    </source>
</evidence>
<dbReference type="InterPro" id="IPR018011">
    <property type="entry name" value="Carb_sulfotrans_8-10"/>
</dbReference>
<keyword evidence="4" id="KW-1133">Transmembrane helix</keyword>
<keyword evidence="7" id="KW-0325">Glycoprotein</keyword>
<accession>A0A953HKB2</accession>
<keyword evidence="2" id="KW-0808">Transferase</keyword>
<dbReference type="PANTHER" id="PTHR12137:SF54">
    <property type="entry name" value="CARBOHYDRATE SULFOTRANSFERASE"/>
    <property type="match status" value="1"/>
</dbReference>
<evidence type="ECO:0000256" key="1">
    <source>
        <dbReference type="ARBA" id="ARBA00004323"/>
    </source>
</evidence>
<dbReference type="EMBL" id="JAHVHU010000002">
    <property type="protein sequence ID" value="MBY5956614.1"/>
    <property type="molecule type" value="Genomic_DNA"/>
</dbReference>
<gene>
    <name evidence="8" type="ORF">KUV50_00610</name>
</gene>
<name>A0A953HKB2_9BACT</name>
<evidence type="ECO:0000313" key="8">
    <source>
        <dbReference type="EMBL" id="MBY5956614.1"/>
    </source>
</evidence>
<dbReference type="SUPFAM" id="SSF52540">
    <property type="entry name" value="P-loop containing nucleoside triphosphate hydrolases"/>
    <property type="match status" value="1"/>
</dbReference>
<evidence type="ECO:0000256" key="6">
    <source>
        <dbReference type="ARBA" id="ARBA00023136"/>
    </source>
</evidence>
<reference evidence="8" key="1">
    <citation type="submission" date="2021-06" db="EMBL/GenBank/DDBJ databases">
        <title>44 bacteria genomes isolated from Dapeng, Shenzhen.</title>
        <authorList>
            <person name="Zheng W."/>
            <person name="Yu S."/>
            <person name="Huang Y."/>
        </authorList>
    </citation>
    <scope>NUCLEOTIDE SEQUENCE</scope>
    <source>
        <strain evidence="8">DP5N28-2</strain>
    </source>
</reference>
<evidence type="ECO:0000256" key="7">
    <source>
        <dbReference type="ARBA" id="ARBA00023180"/>
    </source>
</evidence>
<dbReference type="GO" id="GO:0016020">
    <property type="term" value="C:membrane"/>
    <property type="evidence" value="ECO:0007669"/>
    <property type="project" value="InterPro"/>
</dbReference>
<evidence type="ECO:0000256" key="2">
    <source>
        <dbReference type="ARBA" id="ARBA00022679"/>
    </source>
</evidence>
<sequence length="251" mass="30532">MIDHKHKVIFIHIPKCAGSSVEKAFEVRPQKGEWEKANYTTLMGWCDKNKIHLQHATPQQLIDYGYISKQQWNDYYKFIIVRNPYDRAFSDYKYISFMHNLYGSFNDFIQGTGPYQKVMNSKKNIIYRGDHLYPQSTFFFLDNKHIAYNQVIKFENIREGLQNVINDLNLPSKFFDTRINKSLKIFDHYSLFYNRERKKLINNYYENDLQLLNYEFEERKKGLDLLWSQLPMKTYFKYRYLLSRYATRFKK</sequence>
<dbReference type="InterPro" id="IPR027417">
    <property type="entry name" value="P-loop_NTPase"/>
</dbReference>
<dbReference type="GO" id="GO:0016051">
    <property type="term" value="P:carbohydrate biosynthetic process"/>
    <property type="evidence" value="ECO:0007669"/>
    <property type="project" value="InterPro"/>
</dbReference>
<dbReference type="AlphaFoldDB" id="A0A953HKB2"/>
<dbReference type="RefSeq" id="WP_222578139.1">
    <property type="nucleotide sequence ID" value="NZ_JAHVHU010000002.1"/>
</dbReference>
<keyword evidence="5" id="KW-0333">Golgi apparatus</keyword>
<keyword evidence="9" id="KW-1185">Reference proteome</keyword>
<dbReference type="PANTHER" id="PTHR12137">
    <property type="entry name" value="CARBOHYDRATE SULFOTRANSFERASE"/>
    <property type="match status" value="1"/>
</dbReference>
<dbReference type="GO" id="GO:0008146">
    <property type="term" value="F:sulfotransferase activity"/>
    <property type="evidence" value="ECO:0007669"/>
    <property type="project" value="InterPro"/>
</dbReference>
<proteinExistence type="predicted"/>
<organism evidence="8 9">
    <name type="scientific">Membranihabitans marinus</name>
    <dbReference type="NCBI Taxonomy" id="1227546"/>
    <lineage>
        <taxon>Bacteria</taxon>
        <taxon>Pseudomonadati</taxon>
        <taxon>Bacteroidota</taxon>
        <taxon>Saprospiria</taxon>
        <taxon>Saprospirales</taxon>
        <taxon>Saprospiraceae</taxon>
        <taxon>Membranihabitans</taxon>
    </lineage>
</organism>
<keyword evidence="6" id="KW-0472">Membrane</keyword>
<keyword evidence="3" id="KW-0812">Transmembrane</keyword>
<dbReference type="Pfam" id="PF03567">
    <property type="entry name" value="Sulfotransfer_2"/>
    <property type="match status" value="1"/>
</dbReference>